<dbReference type="PANTHER" id="PTHR48022:SF2">
    <property type="entry name" value="PLASTIDIC GLUCOSE TRANSPORTER 4"/>
    <property type="match status" value="1"/>
</dbReference>
<evidence type="ECO:0000256" key="4">
    <source>
        <dbReference type="ARBA" id="ARBA00023136"/>
    </source>
</evidence>
<accession>A0ABP0CD20</accession>
<dbReference type="EMBL" id="CAWUHB010000051">
    <property type="protein sequence ID" value="CAK7229959.1"/>
    <property type="molecule type" value="Genomic_DNA"/>
</dbReference>
<organism evidence="5 6">
    <name type="scientific">Sporothrix curviconia</name>
    <dbReference type="NCBI Taxonomy" id="1260050"/>
    <lineage>
        <taxon>Eukaryota</taxon>
        <taxon>Fungi</taxon>
        <taxon>Dikarya</taxon>
        <taxon>Ascomycota</taxon>
        <taxon>Pezizomycotina</taxon>
        <taxon>Sordariomycetes</taxon>
        <taxon>Sordariomycetidae</taxon>
        <taxon>Ophiostomatales</taxon>
        <taxon>Ophiostomataceae</taxon>
        <taxon>Sporothrix</taxon>
    </lineage>
</organism>
<proteinExistence type="predicted"/>
<dbReference type="Gene3D" id="1.20.1250.20">
    <property type="entry name" value="MFS general substrate transporter like domains"/>
    <property type="match status" value="1"/>
</dbReference>
<protein>
    <recommendedName>
        <fullName evidence="7">Major facilitator superfamily (MFS) profile domain-containing protein</fullName>
    </recommendedName>
</protein>
<gene>
    <name evidence="5" type="ORF">SCUCBS95973_007409</name>
</gene>
<sequence length="89" mass="9559">MKPFSAPYTVVADRLRGKGQKTKYIEYVITATCAIGNMLFGYDQGVMGGFLTSEPFMRTFPSITGANNATMQGFTVAVYEIGCAITAVA</sequence>
<dbReference type="InterPro" id="IPR036259">
    <property type="entry name" value="MFS_trans_sf"/>
</dbReference>
<comment type="subcellular location">
    <subcellularLocation>
        <location evidence="1">Membrane</location>
        <topology evidence="1">Multi-pass membrane protein</topology>
    </subcellularLocation>
</comment>
<comment type="caution">
    <text evidence="5">The sequence shown here is derived from an EMBL/GenBank/DDBJ whole genome shotgun (WGS) entry which is preliminary data.</text>
</comment>
<keyword evidence="6" id="KW-1185">Reference proteome</keyword>
<keyword evidence="4" id="KW-0472">Membrane</keyword>
<name>A0ABP0CD20_9PEZI</name>
<keyword evidence="2" id="KW-0812">Transmembrane</keyword>
<evidence type="ECO:0000256" key="2">
    <source>
        <dbReference type="ARBA" id="ARBA00022692"/>
    </source>
</evidence>
<keyword evidence="3" id="KW-1133">Transmembrane helix</keyword>
<evidence type="ECO:0008006" key="7">
    <source>
        <dbReference type="Google" id="ProtNLM"/>
    </source>
</evidence>
<dbReference type="InterPro" id="IPR005828">
    <property type="entry name" value="MFS_sugar_transport-like"/>
</dbReference>
<dbReference type="Pfam" id="PF00083">
    <property type="entry name" value="Sugar_tr"/>
    <property type="match status" value="1"/>
</dbReference>
<evidence type="ECO:0000313" key="5">
    <source>
        <dbReference type="EMBL" id="CAK7229959.1"/>
    </source>
</evidence>
<evidence type="ECO:0000256" key="3">
    <source>
        <dbReference type="ARBA" id="ARBA00022989"/>
    </source>
</evidence>
<reference evidence="5 6" key="1">
    <citation type="submission" date="2024-01" db="EMBL/GenBank/DDBJ databases">
        <authorList>
            <person name="Allen C."/>
            <person name="Tagirdzhanova G."/>
        </authorList>
    </citation>
    <scope>NUCLEOTIDE SEQUENCE [LARGE SCALE GENOMIC DNA]</scope>
</reference>
<evidence type="ECO:0000313" key="6">
    <source>
        <dbReference type="Proteomes" id="UP001642405"/>
    </source>
</evidence>
<dbReference type="InterPro" id="IPR050360">
    <property type="entry name" value="MFS_Sugar_Transporters"/>
</dbReference>
<dbReference type="Proteomes" id="UP001642405">
    <property type="component" value="Unassembled WGS sequence"/>
</dbReference>
<evidence type="ECO:0000256" key="1">
    <source>
        <dbReference type="ARBA" id="ARBA00004141"/>
    </source>
</evidence>
<dbReference type="PANTHER" id="PTHR48022">
    <property type="entry name" value="PLASTIDIC GLUCOSE TRANSPORTER 4"/>
    <property type="match status" value="1"/>
</dbReference>